<dbReference type="PANTHER" id="PTHR30146:SF109">
    <property type="entry name" value="HTH-TYPE TRANSCRIPTIONAL REGULATOR GALS"/>
    <property type="match status" value="1"/>
</dbReference>
<dbReference type="Proteomes" id="UP000425960">
    <property type="component" value="Chromosome"/>
</dbReference>
<reference evidence="5 6" key="1">
    <citation type="submission" date="2019-11" db="EMBL/GenBank/DDBJ databases">
        <title>Comparative genomics of hydrocarbon-degrading Desulfosarcina strains.</title>
        <authorList>
            <person name="Watanabe M."/>
            <person name="Kojima H."/>
            <person name="Fukui M."/>
        </authorList>
    </citation>
    <scope>NUCLEOTIDE SEQUENCE [LARGE SCALE GENOMIC DNA]</scope>
    <source>
        <strain evidence="5 6">28bB2T</strain>
    </source>
</reference>
<dbReference type="SMART" id="SM00354">
    <property type="entry name" value="HTH_LACI"/>
    <property type="match status" value="1"/>
</dbReference>
<dbReference type="PROSITE" id="PS50932">
    <property type="entry name" value="HTH_LACI_2"/>
    <property type="match status" value="1"/>
</dbReference>
<organism evidence="5 6">
    <name type="scientific">Desulfosarcina ovata subsp. sediminis</name>
    <dbReference type="NCBI Taxonomy" id="885957"/>
    <lineage>
        <taxon>Bacteria</taxon>
        <taxon>Pseudomonadati</taxon>
        <taxon>Thermodesulfobacteriota</taxon>
        <taxon>Desulfobacteria</taxon>
        <taxon>Desulfobacterales</taxon>
        <taxon>Desulfosarcinaceae</taxon>
        <taxon>Desulfosarcina</taxon>
    </lineage>
</organism>
<dbReference type="KEGG" id="dov:DSCO28_04580"/>
<dbReference type="InterPro" id="IPR010982">
    <property type="entry name" value="Lambda_DNA-bd_dom_sf"/>
</dbReference>
<evidence type="ECO:0000313" key="5">
    <source>
        <dbReference type="EMBL" id="BBO79892.1"/>
    </source>
</evidence>
<dbReference type="CDD" id="cd06267">
    <property type="entry name" value="PBP1_LacI_sugar_binding-like"/>
    <property type="match status" value="1"/>
</dbReference>
<dbReference type="GO" id="GO:0003700">
    <property type="term" value="F:DNA-binding transcription factor activity"/>
    <property type="evidence" value="ECO:0007669"/>
    <property type="project" value="TreeGrafter"/>
</dbReference>
<dbReference type="InterPro" id="IPR000843">
    <property type="entry name" value="HTH_LacI"/>
</dbReference>
<dbReference type="InterPro" id="IPR028082">
    <property type="entry name" value="Peripla_BP_I"/>
</dbReference>
<dbReference type="InterPro" id="IPR001761">
    <property type="entry name" value="Peripla_BP/Lac1_sug-bd_dom"/>
</dbReference>
<keyword evidence="2" id="KW-0238">DNA-binding</keyword>
<dbReference type="SUPFAM" id="SSF47413">
    <property type="entry name" value="lambda repressor-like DNA-binding domains"/>
    <property type="match status" value="1"/>
</dbReference>
<dbReference type="PROSITE" id="PS00356">
    <property type="entry name" value="HTH_LACI_1"/>
    <property type="match status" value="1"/>
</dbReference>
<evidence type="ECO:0000256" key="3">
    <source>
        <dbReference type="ARBA" id="ARBA00023163"/>
    </source>
</evidence>
<evidence type="ECO:0000256" key="1">
    <source>
        <dbReference type="ARBA" id="ARBA00023015"/>
    </source>
</evidence>
<proteinExistence type="predicted"/>
<name>A0A5K7ZD22_9BACT</name>
<keyword evidence="3" id="KW-0804">Transcription</keyword>
<gene>
    <name evidence="5" type="ORF">DSCO28_04580</name>
</gene>
<sequence length="361" mass="39897">MVASEMQESKPTKTTIKDIAQAAGVTPTTVSLALNNRPGVSKKTREKIFRLAETLNYEPNFTARSLRSKRSYTLGLFMKNIADPFYPQLAKSISETANDCGYNVILCNVGDDVDLKVKHLKILRGKGVDGIIFTTMLDDDPYVIQLIEESFPFVTAVRHIHINGMNDQIVSVTVDNFSGAYQAIQHLYRLGHDRIGIIAGDERTSTMVDRTAGAGQALLDCGIEPDGKMIAKCNYSRKLAMAATRDFLAMKYRPSAFFAEDDTMAIGVREAVLKAGLRIPEDIALVGFDDIDVAGITGIELTTINQQIIEIGRLSVNLLVDRIEKKSAPLVSKIVLQPELVIRKSCGFHLKGYRTDRVRVK</sequence>
<dbReference type="EMBL" id="AP021876">
    <property type="protein sequence ID" value="BBO79892.1"/>
    <property type="molecule type" value="Genomic_DNA"/>
</dbReference>
<dbReference type="Gene3D" id="3.40.50.2300">
    <property type="match status" value="2"/>
</dbReference>
<accession>A0A5K7ZD22</accession>
<evidence type="ECO:0000256" key="2">
    <source>
        <dbReference type="ARBA" id="ARBA00023125"/>
    </source>
</evidence>
<dbReference type="Gene3D" id="1.10.260.40">
    <property type="entry name" value="lambda repressor-like DNA-binding domains"/>
    <property type="match status" value="1"/>
</dbReference>
<protein>
    <submittedName>
        <fullName evidence="5">LacI family transcriptional regulator</fullName>
    </submittedName>
</protein>
<evidence type="ECO:0000313" key="6">
    <source>
        <dbReference type="Proteomes" id="UP000425960"/>
    </source>
</evidence>
<dbReference type="PANTHER" id="PTHR30146">
    <property type="entry name" value="LACI-RELATED TRANSCRIPTIONAL REPRESSOR"/>
    <property type="match status" value="1"/>
</dbReference>
<dbReference type="CDD" id="cd01392">
    <property type="entry name" value="HTH_LacI"/>
    <property type="match status" value="1"/>
</dbReference>
<dbReference type="AlphaFoldDB" id="A0A5K7ZD22"/>
<dbReference type="GO" id="GO:0000976">
    <property type="term" value="F:transcription cis-regulatory region binding"/>
    <property type="evidence" value="ECO:0007669"/>
    <property type="project" value="TreeGrafter"/>
</dbReference>
<dbReference type="Pfam" id="PF00356">
    <property type="entry name" value="LacI"/>
    <property type="match status" value="1"/>
</dbReference>
<evidence type="ECO:0000259" key="4">
    <source>
        <dbReference type="PROSITE" id="PS50932"/>
    </source>
</evidence>
<dbReference type="Pfam" id="PF00532">
    <property type="entry name" value="Peripla_BP_1"/>
    <property type="match status" value="1"/>
</dbReference>
<keyword evidence="1" id="KW-0805">Transcription regulation</keyword>
<dbReference type="SUPFAM" id="SSF53822">
    <property type="entry name" value="Periplasmic binding protein-like I"/>
    <property type="match status" value="1"/>
</dbReference>
<feature type="domain" description="HTH lacI-type" evidence="4">
    <location>
        <begin position="14"/>
        <end position="68"/>
    </location>
</feature>